<evidence type="ECO:0000256" key="10">
    <source>
        <dbReference type="ARBA" id="ARBA00023136"/>
    </source>
</evidence>
<evidence type="ECO:0000256" key="2">
    <source>
        <dbReference type="ARBA" id="ARBA00010617"/>
    </source>
</evidence>
<dbReference type="GO" id="GO:0004497">
    <property type="term" value="F:monooxygenase activity"/>
    <property type="evidence" value="ECO:0007669"/>
    <property type="project" value="UniProtKB-KW"/>
</dbReference>
<dbReference type="Gene3D" id="1.10.630.10">
    <property type="entry name" value="Cytochrome P450"/>
    <property type="match status" value="2"/>
</dbReference>
<evidence type="ECO:0000256" key="6">
    <source>
        <dbReference type="ARBA" id="ARBA00022989"/>
    </source>
</evidence>
<dbReference type="InterPro" id="IPR017972">
    <property type="entry name" value="Cyt_P450_CS"/>
</dbReference>
<dbReference type="GO" id="GO:0016020">
    <property type="term" value="C:membrane"/>
    <property type="evidence" value="ECO:0007669"/>
    <property type="project" value="UniProtKB-SubCell"/>
</dbReference>
<keyword evidence="7 12" id="KW-0560">Oxidoreductase</keyword>
<evidence type="ECO:0000256" key="5">
    <source>
        <dbReference type="ARBA" id="ARBA00022723"/>
    </source>
</evidence>
<keyword evidence="14" id="KW-1185">Reference proteome</keyword>
<evidence type="ECO:0000256" key="3">
    <source>
        <dbReference type="ARBA" id="ARBA00022617"/>
    </source>
</evidence>
<dbReference type="InterPro" id="IPR001128">
    <property type="entry name" value="Cyt_P450"/>
</dbReference>
<dbReference type="SUPFAM" id="SSF48264">
    <property type="entry name" value="Cytochrome P450"/>
    <property type="match status" value="1"/>
</dbReference>
<evidence type="ECO:0000256" key="11">
    <source>
        <dbReference type="PIRSR" id="PIRSR602401-1"/>
    </source>
</evidence>
<comment type="caution">
    <text evidence="13">The sequence shown here is derived from an EMBL/GenBank/DDBJ whole genome shotgun (WGS) entry which is preliminary data.</text>
</comment>
<feature type="binding site" description="axial binding residue" evidence="11">
    <location>
        <position position="424"/>
    </location>
    <ligand>
        <name>heme</name>
        <dbReference type="ChEBI" id="CHEBI:30413"/>
    </ligand>
    <ligandPart>
        <name>Fe</name>
        <dbReference type="ChEBI" id="CHEBI:18248"/>
    </ligandPart>
</feature>
<keyword evidence="3 11" id="KW-0349">Heme</keyword>
<keyword evidence="5 11" id="KW-0479">Metal-binding</keyword>
<evidence type="ECO:0000313" key="13">
    <source>
        <dbReference type="EMBL" id="KAG5545983.1"/>
    </source>
</evidence>
<evidence type="ECO:0008006" key="15">
    <source>
        <dbReference type="Google" id="ProtNLM"/>
    </source>
</evidence>
<dbReference type="GO" id="GO:0020037">
    <property type="term" value="F:heme binding"/>
    <property type="evidence" value="ECO:0007669"/>
    <property type="project" value="InterPro"/>
</dbReference>
<comment type="cofactor">
    <cofactor evidence="11">
        <name>heme</name>
        <dbReference type="ChEBI" id="CHEBI:30413"/>
    </cofactor>
</comment>
<dbReference type="PROSITE" id="PS00086">
    <property type="entry name" value="CYTOCHROME_P450"/>
    <property type="match status" value="1"/>
</dbReference>
<sequence>MEATVSSILLSLALATFLTCAWKAVNWVWLRPRQLERCLRDQGFKGNPYRFLYGDYKEFASEIKEARSKPPMESSDNDIVPRVIPFHQYFVNLHGTNYFAWLGPKPRLNITDPKLIKEILSNIDVFRKPAMNPLGKLLLTGVVVHEGEKWATCRSLINPAFHLEKLKLMVPAMNSSCCEMISKWEVLVSTKGSCELDVWPDLCNLTAFLPTKANRRMKKLYNEVGALVRKIINKRQLTTNGEEGDNDLLGILLKSSLEATDQEQGRKNIKLTVEDIIEECRLFYLAGQETTTALLVWTMVLLSNHQKWQALAREEVLEVFGESEPNFDGLHQLKAVTMILNEVMRLYSPDALFVRNIHKNTKLGRFVLPAGTEIMVPIIVIQHDAEAWGEDSKYFKPEMFSEGIAKATDGQGTFFPFGGGRRICIGVNYALVEVKIALAMILKRFYFELSPSYVHAPSLLLTVQPQHGAHLILQKIF</sequence>
<evidence type="ECO:0000313" key="14">
    <source>
        <dbReference type="Proteomes" id="UP000823749"/>
    </source>
</evidence>
<dbReference type="EMBL" id="JACTNZ010000006">
    <property type="protein sequence ID" value="KAG5545983.1"/>
    <property type="molecule type" value="Genomic_DNA"/>
</dbReference>
<dbReference type="GO" id="GO:0016705">
    <property type="term" value="F:oxidoreductase activity, acting on paired donors, with incorporation or reduction of molecular oxygen"/>
    <property type="evidence" value="ECO:0007669"/>
    <property type="project" value="InterPro"/>
</dbReference>
<evidence type="ECO:0000256" key="12">
    <source>
        <dbReference type="RuleBase" id="RU000461"/>
    </source>
</evidence>
<gene>
    <name evidence="13" type="ORF">RHGRI_018223</name>
</gene>
<evidence type="ECO:0000256" key="8">
    <source>
        <dbReference type="ARBA" id="ARBA00023004"/>
    </source>
</evidence>
<keyword evidence="6" id="KW-1133">Transmembrane helix</keyword>
<dbReference type="AlphaFoldDB" id="A0AAV6K0S5"/>
<dbReference type="PANTHER" id="PTHR24282:SF250">
    <property type="entry name" value="CYTOCHROME P450 CYP72A219-LIKE"/>
    <property type="match status" value="1"/>
</dbReference>
<dbReference type="PRINTS" id="PR00463">
    <property type="entry name" value="EP450I"/>
</dbReference>
<dbReference type="InterPro" id="IPR002401">
    <property type="entry name" value="Cyt_P450_E_grp-I"/>
</dbReference>
<name>A0AAV6K0S5_9ERIC</name>
<evidence type="ECO:0000256" key="4">
    <source>
        <dbReference type="ARBA" id="ARBA00022692"/>
    </source>
</evidence>
<keyword evidence="8 11" id="KW-0408">Iron</keyword>
<dbReference type="PANTHER" id="PTHR24282">
    <property type="entry name" value="CYTOCHROME P450 FAMILY MEMBER"/>
    <property type="match status" value="1"/>
</dbReference>
<dbReference type="InterPro" id="IPR050665">
    <property type="entry name" value="Cytochrome_P450_Monooxygen"/>
</dbReference>
<evidence type="ECO:0000256" key="7">
    <source>
        <dbReference type="ARBA" id="ARBA00023002"/>
    </source>
</evidence>
<keyword evidence="9 12" id="KW-0503">Monooxygenase</keyword>
<dbReference type="Proteomes" id="UP000823749">
    <property type="component" value="Chromosome 6"/>
</dbReference>
<comment type="similarity">
    <text evidence="2 12">Belongs to the cytochrome P450 family.</text>
</comment>
<keyword evidence="10" id="KW-0472">Membrane</keyword>
<evidence type="ECO:0000256" key="1">
    <source>
        <dbReference type="ARBA" id="ARBA00004370"/>
    </source>
</evidence>
<evidence type="ECO:0000256" key="9">
    <source>
        <dbReference type="ARBA" id="ARBA00023033"/>
    </source>
</evidence>
<dbReference type="GO" id="GO:0005506">
    <property type="term" value="F:iron ion binding"/>
    <property type="evidence" value="ECO:0007669"/>
    <property type="project" value="InterPro"/>
</dbReference>
<keyword evidence="4" id="KW-0812">Transmembrane</keyword>
<organism evidence="13 14">
    <name type="scientific">Rhododendron griersonianum</name>
    <dbReference type="NCBI Taxonomy" id="479676"/>
    <lineage>
        <taxon>Eukaryota</taxon>
        <taxon>Viridiplantae</taxon>
        <taxon>Streptophyta</taxon>
        <taxon>Embryophyta</taxon>
        <taxon>Tracheophyta</taxon>
        <taxon>Spermatophyta</taxon>
        <taxon>Magnoliopsida</taxon>
        <taxon>eudicotyledons</taxon>
        <taxon>Gunneridae</taxon>
        <taxon>Pentapetalae</taxon>
        <taxon>asterids</taxon>
        <taxon>Ericales</taxon>
        <taxon>Ericaceae</taxon>
        <taxon>Ericoideae</taxon>
        <taxon>Rhodoreae</taxon>
        <taxon>Rhododendron</taxon>
    </lineage>
</organism>
<reference evidence="13 14" key="1">
    <citation type="submission" date="2020-08" db="EMBL/GenBank/DDBJ databases">
        <title>Plant Genome Project.</title>
        <authorList>
            <person name="Zhang R.-G."/>
        </authorList>
    </citation>
    <scope>NUCLEOTIDE SEQUENCE [LARGE SCALE GENOMIC DNA]</scope>
    <source>
        <strain evidence="13">WSP0</strain>
        <tissue evidence="13">Leaf</tissue>
    </source>
</reference>
<protein>
    <recommendedName>
        <fullName evidence="15">Cytochrome P450</fullName>
    </recommendedName>
</protein>
<dbReference type="Pfam" id="PF00067">
    <property type="entry name" value="p450"/>
    <property type="match status" value="2"/>
</dbReference>
<comment type="subcellular location">
    <subcellularLocation>
        <location evidence="1">Membrane</location>
    </subcellularLocation>
</comment>
<dbReference type="PRINTS" id="PR00385">
    <property type="entry name" value="P450"/>
</dbReference>
<proteinExistence type="inferred from homology"/>
<accession>A0AAV6K0S5</accession>
<dbReference type="InterPro" id="IPR036396">
    <property type="entry name" value="Cyt_P450_sf"/>
</dbReference>